<dbReference type="Proteomes" id="UP000032180">
    <property type="component" value="Chromosome 12"/>
</dbReference>
<sequence length="478" mass="55150">MWRLKVSERSSPWLRSMNNLLGRQEWVFDPDLGTPEERAQVDKARREFAKHRFERKHSSDLLMRIQYAKENPHNHLGDLPAVKLQENDDVTEEAVWTSVKRAVNRVCNLQAHDGHWPADYGGLLFLLPGLNEDGGWGLHIEGYSTMLSSALNYVALRLLGECTNGGDGAMEKSKRWILEHGGATFTGAWGKFWLSVLGVYDWSGNNPVPPEFWLLPYYLPFHPGRMSCYCRMVYMPMSYIYGRRFVGPITPLVLELRKELYTDAYDEIDWNKARTECAKEDMYNPHSLVLDILWTIVHKFEPIMFHWPWRKLRNKALAFTMRHIHYEDESTHYINLGAVPKALSMLACWIEDPDSEAFRCHIARVPDYLWIAEDGMKMMAYDGSQVWDACLTIEVLLATGLIKELGPTLKRAHSFIKNSQLLENCPGDLNYWYRHISKGGWTFTTADDGWQVSDCSAHGLKVKIISSSSPLKKLYNQI</sequence>
<dbReference type="PANTHER" id="PTHR11764">
    <property type="entry name" value="TERPENE CYCLASE/MUTASE FAMILY MEMBER"/>
    <property type="match status" value="1"/>
</dbReference>
<evidence type="ECO:0000259" key="4">
    <source>
        <dbReference type="Pfam" id="PF13249"/>
    </source>
</evidence>
<dbReference type="Gene3D" id="1.50.10.20">
    <property type="match status" value="1"/>
</dbReference>
<evidence type="ECO:0000256" key="2">
    <source>
        <dbReference type="ARBA" id="ARBA00022737"/>
    </source>
</evidence>
<dbReference type="PANTHER" id="PTHR11764:SF37">
    <property type="entry name" value="PARKEOL SYNTHASE"/>
    <property type="match status" value="1"/>
</dbReference>
<dbReference type="InterPro" id="IPR008930">
    <property type="entry name" value="Terpenoid_cyclase/PrenylTrfase"/>
</dbReference>
<keyword evidence="2" id="KW-0677">Repeat</keyword>
<dbReference type="InterPro" id="IPR032697">
    <property type="entry name" value="SQ_cyclase_N"/>
</dbReference>
<evidence type="ECO:0000313" key="6">
    <source>
        <dbReference type="Proteomes" id="UP000032180"/>
    </source>
</evidence>
<dbReference type="FunFam" id="1.50.10.20:FF:000002">
    <property type="entry name" value="Terpene cyclase/mutase family member"/>
    <property type="match status" value="1"/>
</dbReference>
<keyword evidence="3" id="KW-0413">Isomerase</keyword>
<evidence type="ECO:0000256" key="1">
    <source>
        <dbReference type="ARBA" id="ARBA00009755"/>
    </source>
</evidence>
<dbReference type="AlphaFoldDB" id="A0A0D9XZE4"/>
<keyword evidence="6" id="KW-1185">Reference proteome</keyword>
<dbReference type="EnsemblPlants" id="LPERR12G10240.1">
    <property type="protein sequence ID" value="LPERR12G10240.1"/>
    <property type="gene ID" value="LPERR12G10240"/>
</dbReference>
<dbReference type="NCBIfam" id="TIGR01787">
    <property type="entry name" value="squalene_cyclas"/>
    <property type="match status" value="1"/>
</dbReference>
<comment type="similarity">
    <text evidence="1">Belongs to the terpene cyclase/mutase family.</text>
</comment>
<dbReference type="GO" id="GO:0031559">
    <property type="term" value="F:oxidosqualene cyclase activity"/>
    <property type="evidence" value="ECO:0007669"/>
    <property type="project" value="UniProtKB-ARBA"/>
</dbReference>
<proteinExistence type="inferred from homology"/>
<name>A0A0D9XZE4_9ORYZ</name>
<feature type="domain" description="Squalene cyclase N-terminal" evidence="4">
    <location>
        <begin position="131"/>
        <end position="371"/>
    </location>
</feature>
<reference evidence="5 6" key="1">
    <citation type="submission" date="2012-08" db="EMBL/GenBank/DDBJ databases">
        <title>Oryza genome evolution.</title>
        <authorList>
            <person name="Wing R.A."/>
        </authorList>
    </citation>
    <scope>NUCLEOTIDE SEQUENCE</scope>
</reference>
<organism evidence="5 6">
    <name type="scientific">Leersia perrieri</name>
    <dbReference type="NCBI Taxonomy" id="77586"/>
    <lineage>
        <taxon>Eukaryota</taxon>
        <taxon>Viridiplantae</taxon>
        <taxon>Streptophyta</taxon>
        <taxon>Embryophyta</taxon>
        <taxon>Tracheophyta</taxon>
        <taxon>Spermatophyta</taxon>
        <taxon>Magnoliopsida</taxon>
        <taxon>Liliopsida</taxon>
        <taxon>Poales</taxon>
        <taxon>Poaceae</taxon>
        <taxon>BOP clade</taxon>
        <taxon>Oryzoideae</taxon>
        <taxon>Oryzeae</taxon>
        <taxon>Oryzinae</taxon>
        <taxon>Leersia</taxon>
    </lineage>
</organism>
<dbReference type="STRING" id="77586.A0A0D9XZE4"/>
<dbReference type="Gramene" id="LPERR12G10240.1">
    <property type="protein sequence ID" value="LPERR12G10240.1"/>
    <property type="gene ID" value="LPERR12G10240"/>
</dbReference>
<reference evidence="5" key="3">
    <citation type="submission" date="2015-04" db="UniProtKB">
        <authorList>
            <consortium name="EnsemblPlants"/>
        </authorList>
    </citation>
    <scope>IDENTIFICATION</scope>
</reference>
<evidence type="ECO:0000313" key="5">
    <source>
        <dbReference type="EnsemblPlants" id="LPERR12G10240.1"/>
    </source>
</evidence>
<dbReference type="InterPro" id="IPR018333">
    <property type="entry name" value="Squalene_cyclase"/>
</dbReference>
<reference evidence="6" key="2">
    <citation type="submission" date="2013-12" db="EMBL/GenBank/DDBJ databases">
        <authorList>
            <person name="Yu Y."/>
            <person name="Lee S."/>
            <person name="de Baynast K."/>
            <person name="Wissotski M."/>
            <person name="Liu L."/>
            <person name="Talag J."/>
            <person name="Goicoechea J."/>
            <person name="Angelova A."/>
            <person name="Jetty R."/>
            <person name="Kudrna D."/>
            <person name="Golser W."/>
            <person name="Rivera L."/>
            <person name="Zhang J."/>
            <person name="Wing R."/>
        </authorList>
    </citation>
    <scope>NUCLEOTIDE SEQUENCE</scope>
</reference>
<dbReference type="GO" id="GO:0005811">
    <property type="term" value="C:lipid droplet"/>
    <property type="evidence" value="ECO:0007669"/>
    <property type="project" value="InterPro"/>
</dbReference>
<dbReference type="eggNOG" id="KOG0497">
    <property type="taxonomic scope" value="Eukaryota"/>
</dbReference>
<dbReference type="SUPFAM" id="SSF48239">
    <property type="entry name" value="Terpenoid cyclases/Protein prenyltransferases"/>
    <property type="match status" value="2"/>
</dbReference>
<dbReference type="GO" id="GO:0016104">
    <property type="term" value="P:triterpenoid biosynthetic process"/>
    <property type="evidence" value="ECO:0007669"/>
    <property type="project" value="InterPro"/>
</dbReference>
<protein>
    <recommendedName>
        <fullName evidence="4">Squalene cyclase N-terminal domain-containing protein</fullName>
    </recommendedName>
</protein>
<dbReference type="Pfam" id="PF13249">
    <property type="entry name" value="SQHop_cyclase_N"/>
    <property type="match status" value="1"/>
</dbReference>
<accession>A0A0D9XZE4</accession>
<evidence type="ECO:0000256" key="3">
    <source>
        <dbReference type="ARBA" id="ARBA00023235"/>
    </source>
</evidence>
<dbReference type="HOGENOM" id="CLU_009074_4_1_1"/>